<organism evidence="3 4">
    <name type="scientific">Saonia flava</name>
    <dbReference type="NCBI Taxonomy" id="523696"/>
    <lineage>
        <taxon>Bacteria</taxon>
        <taxon>Pseudomonadati</taxon>
        <taxon>Bacteroidota</taxon>
        <taxon>Flavobacteriia</taxon>
        <taxon>Flavobacteriales</taxon>
        <taxon>Flavobacteriaceae</taxon>
        <taxon>Saonia</taxon>
    </lineage>
</organism>
<accession>A0A846QX72</accession>
<dbReference type="Gene3D" id="2.160.20.120">
    <property type="match status" value="1"/>
</dbReference>
<dbReference type="AlphaFoldDB" id="A0A846QX72"/>
<gene>
    <name evidence="3" type="ORF">GGR42_000687</name>
</gene>
<dbReference type="RefSeq" id="WP_167960841.1">
    <property type="nucleotide sequence ID" value="NZ_JAATJJ010000001.1"/>
</dbReference>
<dbReference type="InterPro" id="IPR021255">
    <property type="entry name" value="DUF2807"/>
</dbReference>
<feature type="signal peptide" evidence="1">
    <location>
        <begin position="1"/>
        <end position="19"/>
    </location>
</feature>
<dbReference type="EMBL" id="JAATJJ010000001">
    <property type="protein sequence ID" value="NJB70225.1"/>
    <property type="molecule type" value="Genomic_DNA"/>
</dbReference>
<comment type="caution">
    <text evidence="3">The sequence shown here is derived from an EMBL/GenBank/DDBJ whole genome shotgun (WGS) entry which is preliminary data.</text>
</comment>
<feature type="chain" id="PRO_5032775570" description="Putative auto-transporter adhesin head GIN domain-containing protein" evidence="1">
    <location>
        <begin position="20"/>
        <end position="173"/>
    </location>
</feature>
<reference evidence="3 4" key="1">
    <citation type="submission" date="2020-03" db="EMBL/GenBank/DDBJ databases">
        <title>Genomic Encyclopedia of Type Strains, Phase IV (KMG-IV): sequencing the most valuable type-strain genomes for metagenomic binning, comparative biology and taxonomic classification.</title>
        <authorList>
            <person name="Goeker M."/>
        </authorList>
    </citation>
    <scope>NUCLEOTIDE SEQUENCE [LARGE SCALE GENOMIC DNA]</scope>
    <source>
        <strain evidence="3 4">DSM 29762</strain>
    </source>
</reference>
<protein>
    <recommendedName>
        <fullName evidence="2">Putative auto-transporter adhesin head GIN domain-containing protein</fullName>
    </recommendedName>
</protein>
<name>A0A846QX72_9FLAO</name>
<evidence type="ECO:0000313" key="4">
    <source>
        <dbReference type="Proteomes" id="UP000590442"/>
    </source>
</evidence>
<sequence>MKKLGLVILLLSISNYSIAQYKDDIIETIKVGGVTEVYFTHEPSKEKIQKIVSGKPAPEIIINYKDGLLEIDTKGEAQKEVVKVYVSSLNLKDIIVDDAAQFHSVNIIKVKSLSITVNDYAAADIMVDIEDLNIKMDGGDLDVYGQSKNLFILKGNDHERGTLNISELESNKL</sequence>
<evidence type="ECO:0000256" key="1">
    <source>
        <dbReference type="SAM" id="SignalP"/>
    </source>
</evidence>
<evidence type="ECO:0000259" key="2">
    <source>
        <dbReference type="Pfam" id="PF10988"/>
    </source>
</evidence>
<keyword evidence="4" id="KW-1185">Reference proteome</keyword>
<dbReference type="Proteomes" id="UP000590442">
    <property type="component" value="Unassembled WGS sequence"/>
</dbReference>
<keyword evidence="1" id="KW-0732">Signal</keyword>
<evidence type="ECO:0000313" key="3">
    <source>
        <dbReference type="EMBL" id="NJB70225.1"/>
    </source>
</evidence>
<proteinExistence type="predicted"/>
<dbReference type="Pfam" id="PF10988">
    <property type="entry name" value="DUF2807"/>
    <property type="match status" value="1"/>
</dbReference>
<feature type="domain" description="Putative auto-transporter adhesin head GIN" evidence="2">
    <location>
        <begin position="28"/>
        <end position="170"/>
    </location>
</feature>